<dbReference type="HOGENOM" id="CLU_985064_0_0_1"/>
<keyword evidence="2" id="KW-0472">Membrane</keyword>
<gene>
    <name evidence="3" type="primary">AlNc14C24G2402</name>
    <name evidence="3" type="ORF">ALNC14_027880</name>
</gene>
<dbReference type="Pfam" id="PF13181">
    <property type="entry name" value="TPR_8"/>
    <property type="match status" value="2"/>
</dbReference>
<proteinExistence type="predicted"/>
<organism evidence="3">
    <name type="scientific">Albugo laibachii Nc14</name>
    <dbReference type="NCBI Taxonomy" id="890382"/>
    <lineage>
        <taxon>Eukaryota</taxon>
        <taxon>Sar</taxon>
        <taxon>Stramenopiles</taxon>
        <taxon>Oomycota</taxon>
        <taxon>Peronosporomycetes</taxon>
        <taxon>Albuginales</taxon>
        <taxon>Albuginaceae</taxon>
        <taxon>Albugo</taxon>
    </lineage>
</organism>
<evidence type="ECO:0000256" key="2">
    <source>
        <dbReference type="SAM" id="Phobius"/>
    </source>
</evidence>
<dbReference type="InterPro" id="IPR019734">
    <property type="entry name" value="TPR_rpt"/>
</dbReference>
<name>F0W6A2_9STRA</name>
<dbReference type="InterPro" id="IPR011990">
    <property type="entry name" value="TPR-like_helical_dom_sf"/>
</dbReference>
<reference evidence="3" key="2">
    <citation type="submission" date="2011-02" db="EMBL/GenBank/DDBJ databases">
        <authorList>
            <person name="MacLean D."/>
        </authorList>
    </citation>
    <scope>NUCLEOTIDE SEQUENCE</scope>
</reference>
<keyword evidence="1" id="KW-0802">TPR repeat</keyword>
<dbReference type="SMART" id="SM00028">
    <property type="entry name" value="TPR"/>
    <property type="match status" value="1"/>
</dbReference>
<dbReference type="PROSITE" id="PS50005">
    <property type="entry name" value="TPR"/>
    <property type="match status" value="1"/>
</dbReference>
<reference evidence="3" key="1">
    <citation type="journal article" date="2011" name="PLoS Biol.">
        <title>Gene gain and loss during evolution of obligate parasitism in the white rust pathogen of Arabidopsis thaliana.</title>
        <authorList>
            <person name="Kemen E."/>
            <person name="Gardiner A."/>
            <person name="Schultz-Larsen T."/>
            <person name="Kemen A.C."/>
            <person name="Balmuth A.L."/>
            <person name="Robert-Seilaniantz A."/>
            <person name="Bailey K."/>
            <person name="Holub E."/>
            <person name="Studholme D.J."/>
            <person name="Maclean D."/>
            <person name="Jones J.D."/>
        </authorList>
    </citation>
    <scope>NUCLEOTIDE SEQUENCE</scope>
</reference>
<sequence>MRYASHQALFHRYIFAITPPARVLSRNKRKEQSFRRFSTRFGFREYLQKDFKSWIKGEFLFISLFLLCGVSGVYIYTNRENTPVKRVEKLLSHAKECADRDERQKALHDCLQSLTIIQETNPQGEALYSSQNALINPLDRHLFSVAFGIAAQDETLGNRYAAVRHYLEALQSTEFLSDSDEKVKSKVVTMDRIAQCYEELGEFTAAEKYYRQAIQLYQTLKRPASGLDQEIPGVVYNYGHFLWKGGRLEEAQEYLTKAKGLAMKANLAQGYGDKIQDTLTRVMDEQSRNNSQ</sequence>
<dbReference type="AlphaFoldDB" id="F0W6A2"/>
<keyword evidence="2" id="KW-1133">Transmembrane helix</keyword>
<evidence type="ECO:0000256" key="1">
    <source>
        <dbReference type="PROSITE-ProRule" id="PRU00339"/>
    </source>
</evidence>
<feature type="repeat" description="TPR" evidence="1">
    <location>
        <begin position="187"/>
        <end position="220"/>
    </location>
</feature>
<dbReference type="SUPFAM" id="SSF48452">
    <property type="entry name" value="TPR-like"/>
    <property type="match status" value="1"/>
</dbReference>
<dbReference type="EMBL" id="FR824069">
    <property type="protein sequence ID" value="CCA16645.1"/>
    <property type="molecule type" value="Genomic_DNA"/>
</dbReference>
<accession>F0W6A2</accession>
<keyword evidence="2" id="KW-0812">Transmembrane</keyword>
<evidence type="ECO:0000313" key="3">
    <source>
        <dbReference type="EMBL" id="CCA16645.1"/>
    </source>
</evidence>
<feature type="transmembrane region" description="Helical" evidence="2">
    <location>
        <begin position="59"/>
        <end position="77"/>
    </location>
</feature>
<dbReference type="Gene3D" id="1.25.40.10">
    <property type="entry name" value="Tetratricopeptide repeat domain"/>
    <property type="match status" value="1"/>
</dbReference>
<protein>
    <submittedName>
        <fullName evidence="3">Uncharacterized protein AlNc14C24G2402</fullName>
    </submittedName>
</protein>